<dbReference type="EMBL" id="JQDR03004856">
    <property type="protein sequence ID" value="KAA0201855.1"/>
    <property type="molecule type" value="Genomic_DNA"/>
</dbReference>
<evidence type="ECO:0000313" key="10">
    <source>
        <dbReference type="EMBL" id="KAA0201855.1"/>
    </source>
</evidence>
<organism evidence="10">
    <name type="scientific">Hyalella azteca</name>
    <name type="common">Amphipod</name>
    <dbReference type="NCBI Taxonomy" id="294128"/>
    <lineage>
        <taxon>Eukaryota</taxon>
        <taxon>Metazoa</taxon>
        <taxon>Ecdysozoa</taxon>
        <taxon>Arthropoda</taxon>
        <taxon>Crustacea</taxon>
        <taxon>Multicrustacea</taxon>
        <taxon>Malacostraca</taxon>
        <taxon>Eumalacostraca</taxon>
        <taxon>Peracarida</taxon>
        <taxon>Amphipoda</taxon>
        <taxon>Senticaudata</taxon>
        <taxon>Talitrida</taxon>
        <taxon>Talitroidea</taxon>
        <taxon>Hyalellidae</taxon>
        <taxon>Hyalella</taxon>
    </lineage>
</organism>
<feature type="region of interest" description="Disordered" evidence="8">
    <location>
        <begin position="494"/>
        <end position="527"/>
    </location>
</feature>
<keyword evidence="4 7" id="KW-0547">Nucleotide-binding</keyword>
<dbReference type="PANTHER" id="PTHR48016:SF32">
    <property type="entry name" value="MITOGEN-ACTIVATED PROTEIN KINASE KINASE KINASE 4"/>
    <property type="match status" value="1"/>
</dbReference>
<keyword evidence="6 7" id="KW-0067">ATP-binding</keyword>
<reference evidence="10" key="2">
    <citation type="journal article" date="2018" name="Environ. Sci. Technol.">
        <title>The Toxicogenome of Hyalella azteca: A Model for Sediment Ecotoxicology and Evolutionary Toxicology.</title>
        <authorList>
            <person name="Poynton H.C."/>
            <person name="Hasenbein S."/>
            <person name="Benoit J.B."/>
            <person name="Sepulveda M.S."/>
            <person name="Poelchau M.F."/>
            <person name="Hughes D.S.T."/>
            <person name="Murali S.C."/>
            <person name="Chen S."/>
            <person name="Glastad K.M."/>
            <person name="Goodisman M.A.D."/>
            <person name="Werren J.H."/>
            <person name="Vineis J.H."/>
            <person name="Bowen J.L."/>
            <person name="Friedrich M."/>
            <person name="Jones J."/>
            <person name="Robertson H.M."/>
            <person name="Feyereisen R."/>
            <person name="Mechler-Hickson A."/>
            <person name="Mathers N."/>
            <person name="Lee C.E."/>
            <person name="Colbourne J.K."/>
            <person name="Biales A."/>
            <person name="Johnston J.S."/>
            <person name="Wellborn G.A."/>
            <person name="Rosendale A.J."/>
            <person name="Cridge A.G."/>
            <person name="Munoz-Torres M.C."/>
            <person name="Bain P.A."/>
            <person name="Manny A.R."/>
            <person name="Major K.M."/>
            <person name="Lambert F.N."/>
            <person name="Vulpe C.D."/>
            <person name="Tuck P."/>
            <person name="Blalock B.J."/>
            <person name="Lin Y.Y."/>
            <person name="Smith M.E."/>
            <person name="Ochoa-Acuna H."/>
            <person name="Chen M.M."/>
            <person name="Childers C.P."/>
            <person name="Qu J."/>
            <person name="Dugan S."/>
            <person name="Lee S.L."/>
            <person name="Chao H."/>
            <person name="Dinh H."/>
            <person name="Han Y."/>
            <person name="Doddapaneni H."/>
            <person name="Worley K.C."/>
            <person name="Muzny D.M."/>
            <person name="Gibbs R.A."/>
            <person name="Richards S."/>
        </authorList>
    </citation>
    <scope>NUCLEOTIDE SEQUENCE</scope>
    <source>
        <strain evidence="10">HAZT.00-mixed</strain>
        <tissue evidence="10">Whole organism</tissue>
    </source>
</reference>
<evidence type="ECO:0000256" key="1">
    <source>
        <dbReference type="ARBA" id="ARBA00006529"/>
    </source>
</evidence>
<accession>A0A6A0HA40</accession>
<dbReference type="Gene3D" id="1.10.510.10">
    <property type="entry name" value="Transferase(Phosphotransferase) domain 1"/>
    <property type="match status" value="1"/>
</dbReference>
<dbReference type="Proteomes" id="UP000711488">
    <property type="component" value="Unassembled WGS sequence"/>
</dbReference>
<evidence type="ECO:0000259" key="9">
    <source>
        <dbReference type="PROSITE" id="PS50011"/>
    </source>
</evidence>
<dbReference type="InterPro" id="IPR000719">
    <property type="entry name" value="Prot_kinase_dom"/>
</dbReference>
<dbReference type="PROSITE" id="PS00108">
    <property type="entry name" value="PROTEIN_KINASE_ST"/>
    <property type="match status" value="1"/>
</dbReference>
<feature type="compositionally biased region" description="Low complexity" evidence="8">
    <location>
        <begin position="367"/>
        <end position="382"/>
    </location>
</feature>
<dbReference type="InterPro" id="IPR045801">
    <property type="entry name" value="MEKK4_N"/>
</dbReference>
<evidence type="ECO:0000256" key="5">
    <source>
        <dbReference type="ARBA" id="ARBA00022777"/>
    </source>
</evidence>
<dbReference type="Pfam" id="PF19431">
    <property type="entry name" value="MEKK4_N"/>
    <property type="match status" value="1"/>
</dbReference>
<keyword evidence="5" id="KW-0418">Kinase</keyword>
<comment type="caution">
    <text evidence="10">The sequence shown here is derived from an EMBL/GenBank/DDBJ whole genome shotgun (WGS) entry which is preliminary data.</text>
</comment>
<proteinExistence type="inferred from homology"/>
<dbReference type="InterPro" id="IPR017441">
    <property type="entry name" value="Protein_kinase_ATP_BS"/>
</dbReference>
<dbReference type="GO" id="GO:0005524">
    <property type="term" value="F:ATP binding"/>
    <property type="evidence" value="ECO:0007669"/>
    <property type="project" value="UniProtKB-UniRule"/>
</dbReference>
<feature type="compositionally biased region" description="Low complexity" evidence="8">
    <location>
        <begin position="506"/>
        <end position="527"/>
    </location>
</feature>
<protein>
    <recommendedName>
        <fullName evidence="9">Protein kinase domain-containing protein</fullName>
    </recommendedName>
</protein>
<evidence type="ECO:0000256" key="6">
    <source>
        <dbReference type="ARBA" id="ARBA00022840"/>
    </source>
</evidence>
<dbReference type="InterPro" id="IPR050538">
    <property type="entry name" value="MAP_kinase_kinase_kinase"/>
</dbReference>
<keyword evidence="3" id="KW-0808">Transferase</keyword>
<dbReference type="GO" id="GO:0004674">
    <property type="term" value="F:protein serine/threonine kinase activity"/>
    <property type="evidence" value="ECO:0007669"/>
    <property type="project" value="UniProtKB-KW"/>
</dbReference>
<dbReference type="PROSITE" id="PS50011">
    <property type="entry name" value="PROTEIN_KINASE_DOM"/>
    <property type="match status" value="1"/>
</dbReference>
<feature type="compositionally biased region" description="Polar residues" evidence="8">
    <location>
        <begin position="496"/>
        <end position="505"/>
    </location>
</feature>
<keyword evidence="2" id="KW-0723">Serine/threonine-protein kinase</keyword>
<feature type="binding site" evidence="7">
    <location>
        <position position="641"/>
    </location>
    <ligand>
        <name>ATP</name>
        <dbReference type="ChEBI" id="CHEBI:30616"/>
    </ligand>
</feature>
<dbReference type="InterPro" id="IPR011009">
    <property type="entry name" value="Kinase-like_dom_sf"/>
</dbReference>
<dbReference type="Pfam" id="PF00069">
    <property type="entry name" value="Pkinase"/>
    <property type="match status" value="1"/>
</dbReference>
<dbReference type="InterPro" id="IPR008271">
    <property type="entry name" value="Ser/Thr_kinase_AS"/>
</dbReference>
<dbReference type="AlphaFoldDB" id="A0A6A0HA40"/>
<sequence>MSRIEIRRLHSVVSGSRRRMGRALALARTLKHQLEVAVQYKRHSSASLQRLLQALRCTGHVRLDRIDPRYAVFAPGHLAQDLDSIMVLLSLTPLPDEHRMNANVAEQPPVPSLLLTSPSSQTKPLLVVPPPVMQTNGTGPFPSATLVPRNSFSSSSDNNKLAYLILLRLDAWMPSEGSVSTATSAAPTTHAAFFPADFNNSSSPPLAVPCPCDSSSIQVSVPSESCAESHAGVGAAKKFSRKLPWRGPVVRLQPTAAATIALSSLQTCDAVAISSSSSVGTVLGYLSSVLPSQLLLPLHERSVPHAAVNAALAALKAVCLEVCGRLGKCVTVVAQLLHLEGNLGEEATTDATASFRAKQASSEPGAAHDTPSPHSPASATSSGITRDVLQQLYSFGFEYHRDVCRLFSSSNASEQTRIVSHLVSFSQSWIKFCQQHYPPGNGSRPRWSANGLDFLLYSCSPQNLRHVHKHAAQSFLNEVQECYHHVVGVAKPEASLPSSAPITPNATRRPFRSTSSSASTRSASDSPSTWMPYIDSRLGPDFTTASSAAVQWSRAQSGRGMARVRNAVVRLEQELQQKRQQSKAVGQVVSLPPSHALDLSPQTRSKTIGFSWHRGFKIGSGQFGKVYTAVNNSTGELLAVKVQPVSHTDRKLVAKMVEELRILEGFSHPNLVKYYGMEILEDELLFFMEYCEEGTLEHLSYSTEVGLPEEMVRRYTRQLLDGVAALHDRGVIHRDIKGANIFLTQDSHNLKLGDFGCAVRLRGDRTEVGELGGIVGTHAFMAPEIFQVPAASQGGYGRAADVWSLACVIIEMCTAKRPWPELNNSAQIMFKVGMGQSPAYPPSLSKEGHDFLSRCFVELDEDSYSLPLYSGVQNYYAYNTAFEN</sequence>
<reference evidence="10" key="3">
    <citation type="submission" date="2019-06" db="EMBL/GenBank/DDBJ databases">
        <authorList>
            <person name="Poynton C."/>
            <person name="Hasenbein S."/>
            <person name="Benoit J.B."/>
            <person name="Sepulveda M.S."/>
            <person name="Poelchau M.F."/>
            <person name="Murali S.C."/>
            <person name="Chen S."/>
            <person name="Glastad K.M."/>
            <person name="Werren J.H."/>
            <person name="Vineis J.H."/>
            <person name="Bowen J.L."/>
            <person name="Friedrich M."/>
            <person name="Jones J."/>
            <person name="Robertson H.M."/>
            <person name="Feyereisen R."/>
            <person name="Mechler-Hickson A."/>
            <person name="Mathers N."/>
            <person name="Lee C.E."/>
            <person name="Colbourne J.K."/>
            <person name="Biales A."/>
            <person name="Johnston J.S."/>
            <person name="Wellborn G.A."/>
            <person name="Rosendale A.J."/>
            <person name="Cridge A.G."/>
            <person name="Munoz-Torres M.C."/>
            <person name="Bain P.A."/>
            <person name="Manny A.R."/>
            <person name="Major K.M."/>
            <person name="Lambert F.N."/>
            <person name="Vulpe C.D."/>
            <person name="Tuck P."/>
            <person name="Blalock B.J."/>
            <person name="Lin Y.-Y."/>
            <person name="Smith M.E."/>
            <person name="Ochoa-Acuna H."/>
            <person name="Chen M.-J.M."/>
            <person name="Childers C.P."/>
            <person name="Qu J."/>
            <person name="Dugan S."/>
            <person name="Lee S.L."/>
            <person name="Chao H."/>
            <person name="Dinh H."/>
            <person name="Han Y."/>
            <person name="Doddapaneni H."/>
            <person name="Worley K.C."/>
            <person name="Muzny D.M."/>
            <person name="Gibbs R.A."/>
            <person name="Richards S."/>
        </authorList>
    </citation>
    <scope>NUCLEOTIDE SEQUENCE</scope>
    <source>
        <strain evidence="10">HAZT.00-mixed</strain>
        <tissue evidence="10">Whole organism</tissue>
    </source>
</reference>
<evidence type="ECO:0000256" key="8">
    <source>
        <dbReference type="SAM" id="MobiDB-lite"/>
    </source>
</evidence>
<evidence type="ECO:0000256" key="4">
    <source>
        <dbReference type="ARBA" id="ARBA00022741"/>
    </source>
</evidence>
<comment type="similarity">
    <text evidence="1">Belongs to the protein kinase superfamily. STE Ser/Thr protein kinase family. MAP kinase kinase kinase subfamily.</text>
</comment>
<feature type="region of interest" description="Disordered" evidence="8">
    <location>
        <begin position="352"/>
        <end position="382"/>
    </location>
</feature>
<dbReference type="PANTHER" id="PTHR48016">
    <property type="entry name" value="MAP KINASE KINASE KINASE SSK2-RELATED-RELATED"/>
    <property type="match status" value="1"/>
</dbReference>
<reference evidence="10" key="1">
    <citation type="submission" date="2014-08" db="EMBL/GenBank/DDBJ databases">
        <authorList>
            <person name="Murali S."/>
            <person name="Richards S."/>
            <person name="Bandaranaike D."/>
            <person name="Bellair M."/>
            <person name="Blankenburg K."/>
            <person name="Chao H."/>
            <person name="Dinh H."/>
            <person name="Doddapaneni H."/>
            <person name="Dugan-Rocha S."/>
            <person name="Elkadiri S."/>
            <person name="Gnanaolivu R."/>
            <person name="Hughes D."/>
            <person name="Lee S."/>
            <person name="Li M."/>
            <person name="Ming W."/>
            <person name="Munidasa M."/>
            <person name="Muniz J."/>
            <person name="Nguyen L."/>
            <person name="Osuji N."/>
            <person name="Pu L.-L."/>
            <person name="Puazo M."/>
            <person name="Skinner E."/>
            <person name="Qu C."/>
            <person name="Quiroz J."/>
            <person name="Raj R."/>
            <person name="Weissenberger G."/>
            <person name="Xin Y."/>
            <person name="Zou X."/>
            <person name="Han Y."/>
            <person name="Worley K."/>
            <person name="Muzny D."/>
            <person name="Gibbs R."/>
        </authorList>
    </citation>
    <scope>NUCLEOTIDE SEQUENCE</scope>
    <source>
        <strain evidence="10">HAZT.00-mixed</strain>
        <tissue evidence="10">Whole organism</tissue>
    </source>
</reference>
<dbReference type="GO" id="GO:0000165">
    <property type="term" value="P:MAPK cascade"/>
    <property type="evidence" value="ECO:0007669"/>
    <property type="project" value="InterPro"/>
</dbReference>
<name>A0A6A0HA40_HYAAZ</name>
<feature type="non-terminal residue" evidence="10">
    <location>
        <position position="884"/>
    </location>
</feature>
<dbReference type="SMART" id="SM00220">
    <property type="entry name" value="S_TKc"/>
    <property type="match status" value="1"/>
</dbReference>
<dbReference type="SUPFAM" id="SSF56112">
    <property type="entry name" value="Protein kinase-like (PK-like)"/>
    <property type="match status" value="1"/>
</dbReference>
<evidence type="ECO:0000256" key="3">
    <source>
        <dbReference type="ARBA" id="ARBA00022679"/>
    </source>
</evidence>
<gene>
    <name evidence="10" type="ORF">HAZT_HAZT003170</name>
</gene>
<dbReference type="PROSITE" id="PS00107">
    <property type="entry name" value="PROTEIN_KINASE_ATP"/>
    <property type="match status" value="1"/>
</dbReference>
<evidence type="ECO:0000256" key="7">
    <source>
        <dbReference type="PROSITE-ProRule" id="PRU10141"/>
    </source>
</evidence>
<feature type="domain" description="Protein kinase" evidence="9">
    <location>
        <begin position="612"/>
        <end position="876"/>
    </location>
</feature>
<evidence type="ECO:0000256" key="2">
    <source>
        <dbReference type="ARBA" id="ARBA00022527"/>
    </source>
</evidence>